<sequence length="154" mass="18600">MNTLCFAVLASVIFMFWSLFYHIFPTCLMDWKELWVDTAFWHVLFCSILVVIVILWRPSQNNQRYAFTPLLDDSEDDNDDELFSNSQVMEAVKERNTDDVKERREQREQRDRDNRLEEELRWIENNIPSSIAEQLLMDDDEDQEARDLERNKML</sequence>
<evidence type="ECO:0000259" key="8">
    <source>
        <dbReference type="Pfam" id="PF06814"/>
    </source>
</evidence>
<feature type="transmembrane region" description="Helical" evidence="7">
    <location>
        <begin position="5"/>
        <end position="24"/>
    </location>
</feature>
<feature type="region of interest" description="Disordered" evidence="6">
    <location>
        <begin position="88"/>
        <end position="112"/>
    </location>
</feature>
<dbReference type="PANTHER" id="PTHR21229:SF1">
    <property type="entry name" value="GH17801P"/>
    <property type="match status" value="1"/>
</dbReference>
<dbReference type="InterPro" id="IPR053937">
    <property type="entry name" value="GOST_TM"/>
</dbReference>
<evidence type="ECO:0000256" key="2">
    <source>
        <dbReference type="ARBA" id="ARBA00022692"/>
    </source>
</evidence>
<keyword evidence="4 7" id="KW-1133">Transmembrane helix</keyword>
<dbReference type="AlphaFoldDB" id="A0AA36CVC9"/>
<evidence type="ECO:0000256" key="1">
    <source>
        <dbReference type="ARBA" id="ARBA00004141"/>
    </source>
</evidence>
<comment type="subcellular location">
    <subcellularLocation>
        <location evidence="1">Membrane</location>
        <topology evidence="1">Multi-pass membrane protein</topology>
    </subcellularLocation>
</comment>
<evidence type="ECO:0000313" key="9">
    <source>
        <dbReference type="EMBL" id="CAJ0575050.1"/>
    </source>
</evidence>
<name>A0AA36CVC9_9BILA</name>
<protein>
    <recommendedName>
        <fullName evidence="8">GOST seven transmembrane domain-containing protein</fullName>
    </recommendedName>
</protein>
<feature type="domain" description="GOST seven transmembrane" evidence="8">
    <location>
        <begin position="2"/>
        <end position="63"/>
    </location>
</feature>
<evidence type="ECO:0000256" key="6">
    <source>
        <dbReference type="SAM" id="MobiDB-lite"/>
    </source>
</evidence>
<evidence type="ECO:0000256" key="7">
    <source>
        <dbReference type="SAM" id="Phobius"/>
    </source>
</evidence>
<feature type="transmembrane region" description="Helical" evidence="7">
    <location>
        <begin position="39"/>
        <end position="56"/>
    </location>
</feature>
<comment type="caution">
    <text evidence="9">The sequence shown here is derived from an EMBL/GenBank/DDBJ whole genome shotgun (WGS) entry which is preliminary data.</text>
</comment>
<keyword evidence="2 7" id="KW-0812">Transmembrane</keyword>
<proteinExistence type="predicted"/>
<dbReference type="Proteomes" id="UP001177023">
    <property type="component" value="Unassembled WGS sequence"/>
</dbReference>
<keyword evidence="5 7" id="KW-0472">Membrane</keyword>
<dbReference type="InterPro" id="IPR009637">
    <property type="entry name" value="GPR107/GPR108-like"/>
</dbReference>
<organism evidence="9 10">
    <name type="scientific">Mesorhabditis spiculigera</name>
    <dbReference type="NCBI Taxonomy" id="96644"/>
    <lineage>
        <taxon>Eukaryota</taxon>
        <taxon>Metazoa</taxon>
        <taxon>Ecdysozoa</taxon>
        <taxon>Nematoda</taxon>
        <taxon>Chromadorea</taxon>
        <taxon>Rhabditida</taxon>
        <taxon>Rhabditina</taxon>
        <taxon>Rhabditomorpha</taxon>
        <taxon>Rhabditoidea</taxon>
        <taxon>Rhabditidae</taxon>
        <taxon>Mesorhabditinae</taxon>
        <taxon>Mesorhabditis</taxon>
    </lineage>
</organism>
<gene>
    <name evidence="9" type="ORF">MSPICULIGERA_LOCUS13367</name>
</gene>
<evidence type="ECO:0000256" key="4">
    <source>
        <dbReference type="ARBA" id="ARBA00022989"/>
    </source>
</evidence>
<dbReference type="EMBL" id="CATQJA010002635">
    <property type="protein sequence ID" value="CAJ0575050.1"/>
    <property type="molecule type" value="Genomic_DNA"/>
</dbReference>
<feature type="compositionally biased region" description="Basic and acidic residues" evidence="6">
    <location>
        <begin position="91"/>
        <end position="112"/>
    </location>
</feature>
<keyword evidence="10" id="KW-1185">Reference proteome</keyword>
<accession>A0AA36CVC9</accession>
<evidence type="ECO:0000256" key="3">
    <source>
        <dbReference type="ARBA" id="ARBA00022729"/>
    </source>
</evidence>
<evidence type="ECO:0000313" key="10">
    <source>
        <dbReference type="Proteomes" id="UP001177023"/>
    </source>
</evidence>
<dbReference type="GO" id="GO:0005829">
    <property type="term" value="C:cytosol"/>
    <property type="evidence" value="ECO:0007669"/>
    <property type="project" value="GOC"/>
</dbReference>
<feature type="non-terminal residue" evidence="9">
    <location>
        <position position="154"/>
    </location>
</feature>
<reference evidence="9" key="1">
    <citation type="submission" date="2023-06" db="EMBL/GenBank/DDBJ databases">
        <authorList>
            <person name="Delattre M."/>
        </authorList>
    </citation>
    <scope>NUCLEOTIDE SEQUENCE</scope>
    <source>
        <strain evidence="9">AF72</strain>
    </source>
</reference>
<dbReference type="Pfam" id="PF06814">
    <property type="entry name" value="GOST_TM"/>
    <property type="match status" value="1"/>
</dbReference>
<dbReference type="GO" id="GO:0005794">
    <property type="term" value="C:Golgi apparatus"/>
    <property type="evidence" value="ECO:0007669"/>
    <property type="project" value="TreeGrafter"/>
</dbReference>
<dbReference type="PANTHER" id="PTHR21229">
    <property type="entry name" value="LUNG SEVEN TRANSMEMBRANE RECEPTOR"/>
    <property type="match status" value="1"/>
</dbReference>
<evidence type="ECO:0000256" key="5">
    <source>
        <dbReference type="ARBA" id="ARBA00023136"/>
    </source>
</evidence>
<dbReference type="GO" id="GO:0042147">
    <property type="term" value="P:retrograde transport, endosome to Golgi"/>
    <property type="evidence" value="ECO:0007669"/>
    <property type="project" value="TreeGrafter"/>
</dbReference>
<keyword evidence="3" id="KW-0732">Signal</keyword>
<dbReference type="GO" id="GO:0016020">
    <property type="term" value="C:membrane"/>
    <property type="evidence" value="ECO:0007669"/>
    <property type="project" value="UniProtKB-SubCell"/>
</dbReference>